<reference evidence="1 2" key="1">
    <citation type="submission" date="2019-02" db="EMBL/GenBank/DDBJ databases">
        <title>Genome sequencing of the rare red list fungi Hericium alpestre (H. flagellum).</title>
        <authorList>
            <person name="Buettner E."/>
            <person name="Kellner H."/>
        </authorList>
    </citation>
    <scope>NUCLEOTIDE SEQUENCE [LARGE SCALE GENOMIC DNA]</scope>
    <source>
        <strain evidence="1 2">DSM 108284</strain>
    </source>
</reference>
<gene>
    <name evidence="1" type="ORF">EWM64_g9317</name>
</gene>
<keyword evidence="2" id="KW-1185">Reference proteome</keyword>
<dbReference type="Proteomes" id="UP000298061">
    <property type="component" value="Unassembled WGS sequence"/>
</dbReference>
<dbReference type="AlphaFoldDB" id="A0A4Y9ZJC8"/>
<evidence type="ECO:0000313" key="1">
    <source>
        <dbReference type="EMBL" id="TFY74695.1"/>
    </source>
</evidence>
<name>A0A4Y9ZJC8_9AGAM</name>
<dbReference type="OrthoDB" id="3260975at2759"/>
<protein>
    <submittedName>
        <fullName evidence="1">Uncharacterized protein</fullName>
    </submittedName>
</protein>
<evidence type="ECO:0000313" key="2">
    <source>
        <dbReference type="Proteomes" id="UP000298061"/>
    </source>
</evidence>
<dbReference type="EMBL" id="SFCI01001932">
    <property type="protein sequence ID" value="TFY74695.1"/>
    <property type="molecule type" value="Genomic_DNA"/>
</dbReference>
<comment type="caution">
    <text evidence="1">The sequence shown here is derived from an EMBL/GenBank/DDBJ whole genome shotgun (WGS) entry which is preliminary data.</text>
</comment>
<accession>A0A4Y9ZJC8</accession>
<proteinExistence type="predicted"/>
<sequence length="200" mass="22982">MLDYQLREEILGTKVTVGRREVWTHVQWAKHMLELAEKASIATSMQNIWLIRHELPDIMKDFVPEMHADWTAFMQTVTDIDITQLRDKVDAKWHCDGELACMNADVQRLTAQRDTVCQAINALQHHPDMDAGHAAYQVQLTRFTETHRFSPYITEHTLVSLHPGTEPLCLDECWSCSWQGHCGDACIAPLQDKVLDVECK</sequence>
<organism evidence="1 2">
    <name type="scientific">Hericium alpestre</name>
    <dbReference type="NCBI Taxonomy" id="135208"/>
    <lineage>
        <taxon>Eukaryota</taxon>
        <taxon>Fungi</taxon>
        <taxon>Dikarya</taxon>
        <taxon>Basidiomycota</taxon>
        <taxon>Agaricomycotina</taxon>
        <taxon>Agaricomycetes</taxon>
        <taxon>Russulales</taxon>
        <taxon>Hericiaceae</taxon>
        <taxon>Hericium</taxon>
    </lineage>
</organism>